<dbReference type="EMBL" id="BJZO01000001">
    <property type="protein sequence ID" value="GEO79941.1"/>
    <property type="molecule type" value="Genomic_DNA"/>
</dbReference>
<dbReference type="OrthoDB" id="3727779at2"/>
<evidence type="ECO:0000313" key="2">
    <source>
        <dbReference type="Proteomes" id="UP000321567"/>
    </source>
</evidence>
<dbReference type="PANTHER" id="PTHR12475:SF4">
    <property type="entry name" value="PROTEIN THEM6"/>
    <property type="match status" value="1"/>
</dbReference>
<dbReference type="AlphaFoldDB" id="A0A512H3C6"/>
<gene>
    <name evidence="1" type="ORF">ROR02_00720</name>
</gene>
<reference evidence="1 2" key="1">
    <citation type="submission" date="2019-07" db="EMBL/GenBank/DDBJ databases">
        <title>Whole genome shotgun sequence of Rhodospirillum oryzae NBRC 107573.</title>
        <authorList>
            <person name="Hosoyama A."/>
            <person name="Uohara A."/>
            <person name="Ohji S."/>
            <person name="Ichikawa N."/>
        </authorList>
    </citation>
    <scope>NUCLEOTIDE SEQUENCE [LARGE SCALE GENOMIC DNA]</scope>
    <source>
        <strain evidence="1 2">NBRC 107573</strain>
    </source>
</reference>
<dbReference type="SUPFAM" id="SSF54637">
    <property type="entry name" value="Thioesterase/thiol ester dehydrase-isomerase"/>
    <property type="match status" value="1"/>
</dbReference>
<dbReference type="InterPro" id="IPR029069">
    <property type="entry name" value="HotDog_dom_sf"/>
</dbReference>
<dbReference type="Pfam" id="PF13279">
    <property type="entry name" value="4HBT_2"/>
    <property type="match status" value="1"/>
</dbReference>
<sequence>MSLWLRLIRVFLAGLAGKSLDLYGLSSLFFKVMPTDLDVNIHMNNARYLALMDLGRVDLIVRTGLWRLVWRQRWQPVIGGAVVRFKRPLRPFQRFRLESRLLSWDEKWIYIEHRVLTDAGLACQAVVRAGFVGAKGLVAPAEVARALGQEAPPPPLPQWAGSWRDLDASMNATAA</sequence>
<dbReference type="Proteomes" id="UP000321567">
    <property type="component" value="Unassembled WGS sequence"/>
</dbReference>
<dbReference type="InterPro" id="IPR051490">
    <property type="entry name" value="THEM6_lcsJ_thioesterase"/>
</dbReference>
<evidence type="ECO:0000313" key="1">
    <source>
        <dbReference type="EMBL" id="GEO79941.1"/>
    </source>
</evidence>
<proteinExistence type="predicted"/>
<accession>A0A512H3C6</accession>
<dbReference type="CDD" id="cd00586">
    <property type="entry name" value="4HBT"/>
    <property type="match status" value="1"/>
</dbReference>
<name>A0A512H3C6_9PROT</name>
<comment type="caution">
    <text evidence="1">The sequence shown here is derived from an EMBL/GenBank/DDBJ whole genome shotgun (WGS) entry which is preliminary data.</text>
</comment>
<organism evidence="1 2">
    <name type="scientific">Pararhodospirillum oryzae</name>
    <dbReference type="NCBI Taxonomy" id="478448"/>
    <lineage>
        <taxon>Bacteria</taxon>
        <taxon>Pseudomonadati</taxon>
        <taxon>Pseudomonadota</taxon>
        <taxon>Alphaproteobacteria</taxon>
        <taxon>Rhodospirillales</taxon>
        <taxon>Rhodospirillaceae</taxon>
        <taxon>Pararhodospirillum</taxon>
    </lineage>
</organism>
<dbReference type="Gene3D" id="3.10.129.10">
    <property type="entry name" value="Hotdog Thioesterase"/>
    <property type="match status" value="1"/>
</dbReference>
<keyword evidence="2" id="KW-1185">Reference proteome</keyword>
<dbReference type="RefSeq" id="WP_147162011.1">
    <property type="nucleotide sequence ID" value="NZ_BJZO01000001.1"/>
</dbReference>
<dbReference type="PANTHER" id="PTHR12475">
    <property type="match status" value="1"/>
</dbReference>
<protein>
    <submittedName>
        <fullName evidence="1">Thioesterase</fullName>
    </submittedName>
</protein>